<reference evidence="1 2" key="1">
    <citation type="submission" date="2018-06" db="EMBL/GenBank/DDBJ databases">
        <title>Streptomyces reniochalinae sp. nov. and Streptomyces diacarnus sp. nov. from marine sponges.</title>
        <authorList>
            <person name="Li L."/>
        </authorList>
    </citation>
    <scope>NUCLEOTIDE SEQUENCE [LARGE SCALE GENOMIC DNA]</scope>
    <source>
        <strain evidence="1 2">LHW50302</strain>
    </source>
</reference>
<protein>
    <recommendedName>
        <fullName evidence="3">Ribbon-helix-helix protein, CopG family</fullName>
    </recommendedName>
</protein>
<dbReference type="AlphaFoldDB" id="A0A367EVU9"/>
<name>A0A367EVU9_9ACTN</name>
<accession>A0A367EVU9</accession>
<keyword evidence="2" id="KW-1185">Reference proteome</keyword>
<dbReference type="EMBL" id="QOIM01000026">
    <property type="protein sequence ID" value="RCG21762.1"/>
    <property type="molecule type" value="Genomic_DNA"/>
</dbReference>
<evidence type="ECO:0000313" key="2">
    <source>
        <dbReference type="Proteomes" id="UP000253507"/>
    </source>
</evidence>
<organism evidence="1 2">
    <name type="scientific">Streptomyces reniochalinae</name>
    <dbReference type="NCBI Taxonomy" id="2250578"/>
    <lineage>
        <taxon>Bacteria</taxon>
        <taxon>Bacillati</taxon>
        <taxon>Actinomycetota</taxon>
        <taxon>Actinomycetes</taxon>
        <taxon>Kitasatosporales</taxon>
        <taxon>Streptomycetaceae</taxon>
        <taxon>Streptomyces</taxon>
    </lineage>
</organism>
<evidence type="ECO:0000313" key="1">
    <source>
        <dbReference type="EMBL" id="RCG21762.1"/>
    </source>
</evidence>
<dbReference type="OrthoDB" id="3542807at2"/>
<dbReference type="Proteomes" id="UP000253507">
    <property type="component" value="Unassembled WGS sequence"/>
</dbReference>
<comment type="caution">
    <text evidence="1">The sequence shown here is derived from an EMBL/GenBank/DDBJ whole genome shotgun (WGS) entry which is preliminary data.</text>
</comment>
<sequence>MTNEEDRRKQHRHRHKQRVLRGIDDELAADFDAATRQAGSDRSTVTRQLWEWYVGRPAAHLPERPGADDL</sequence>
<proteinExistence type="predicted"/>
<gene>
    <name evidence="1" type="ORF">DQ392_08625</name>
</gene>
<dbReference type="RefSeq" id="WP_114014931.1">
    <property type="nucleotide sequence ID" value="NZ_QOIM01000026.1"/>
</dbReference>
<evidence type="ECO:0008006" key="3">
    <source>
        <dbReference type="Google" id="ProtNLM"/>
    </source>
</evidence>